<feature type="compositionally biased region" description="Basic and acidic residues" evidence="1">
    <location>
        <begin position="42"/>
        <end position="54"/>
    </location>
</feature>
<evidence type="ECO:0000256" key="1">
    <source>
        <dbReference type="SAM" id="MobiDB-lite"/>
    </source>
</evidence>
<proteinExistence type="predicted"/>
<feature type="compositionally biased region" description="Basic and acidic residues" evidence="1">
    <location>
        <begin position="96"/>
        <end position="108"/>
    </location>
</feature>
<feature type="region of interest" description="Disordered" evidence="1">
    <location>
        <begin position="1"/>
        <end position="156"/>
    </location>
</feature>
<protein>
    <recommendedName>
        <fullName evidence="3">SAV-6107-like HEPN domain-containing protein</fullName>
    </recommendedName>
</protein>
<reference evidence="2" key="1">
    <citation type="submission" date="2024-07" db="EMBL/GenBank/DDBJ databases">
        <authorList>
            <person name="Yu S.T."/>
        </authorList>
    </citation>
    <scope>NUCLEOTIDE SEQUENCE</scope>
    <source>
        <strain evidence="2">R41</strain>
    </source>
</reference>
<organism evidence="2">
    <name type="scientific">Streptomyces sp. R41</name>
    <dbReference type="NCBI Taxonomy" id="3238632"/>
    <lineage>
        <taxon>Bacteria</taxon>
        <taxon>Bacillati</taxon>
        <taxon>Actinomycetota</taxon>
        <taxon>Actinomycetes</taxon>
        <taxon>Kitasatosporales</taxon>
        <taxon>Streptomycetaceae</taxon>
        <taxon>Streptomyces</taxon>
    </lineage>
</organism>
<dbReference type="RefSeq" id="WP_369246279.1">
    <property type="nucleotide sequence ID" value="NZ_CP163443.1"/>
</dbReference>
<dbReference type="AlphaFoldDB" id="A0AB39RJB8"/>
<dbReference type="EMBL" id="CP163443">
    <property type="protein sequence ID" value="XDQ53014.1"/>
    <property type="molecule type" value="Genomic_DNA"/>
</dbReference>
<name>A0AB39RJB8_9ACTN</name>
<feature type="compositionally biased region" description="Low complexity" evidence="1">
    <location>
        <begin position="7"/>
        <end position="24"/>
    </location>
</feature>
<evidence type="ECO:0008006" key="3">
    <source>
        <dbReference type="Google" id="ProtNLM"/>
    </source>
</evidence>
<gene>
    <name evidence="2" type="ORF">AB5J53_15750</name>
</gene>
<feature type="compositionally biased region" description="Low complexity" evidence="1">
    <location>
        <begin position="125"/>
        <end position="147"/>
    </location>
</feature>
<evidence type="ECO:0000313" key="2">
    <source>
        <dbReference type="EMBL" id="XDQ53014.1"/>
    </source>
</evidence>
<accession>A0AB39RJB8</accession>
<feature type="compositionally biased region" description="Gly residues" evidence="1">
    <location>
        <begin position="25"/>
        <end position="34"/>
    </location>
</feature>
<sequence length="241" mass="25407">MKGRVGGPEAAGAAPASGKAMTGEGAAGRGGEPGRPGPGIPPEERADTPARETPARVTPARVTPARETPVRETPAREPVSGGRGPDRPGTVGRPGESARARGFERDRPGATPGEAVGAVRGRESAAAPRPAGDATATGGVGTPGRTPAPHDSRLLPQDECDKFSLRLRHAFGGFVDGPRDAVEEADHLLEELAERFTEAVTHRRRTLRTSWQSGDKATPTTEDLRLALRDYREMTERLLRL</sequence>